<comment type="caution">
    <text evidence="11">The sequence shown here is derived from an EMBL/GenBank/DDBJ whole genome shotgun (WGS) entry which is preliminary data.</text>
</comment>
<evidence type="ECO:0000259" key="10">
    <source>
        <dbReference type="PROSITE" id="PS50056"/>
    </source>
</evidence>
<keyword evidence="4" id="KW-0597">Phosphoprotein</keyword>
<dbReference type="GO" id="GO:0004726">
    <property type="term" value="F:non-membrane spanning protein tyrosine phosphatase activity"/>
    <property type="evidence" value="ECO:0007669"/>
    <property type="project" value="InterPro"/>
</dbReference>
<dbReference type="PANTHER" id="PTHR45983">
    <property type="entry name" value="TYROSINE PHOSPHATSE N18, PUTATIVE-RELATED"/>
    <property type="match status" value="1"/>
</dbReference>
<dbReference type="InterPro" id="IPR000387">
    <property type="entry name" value="Tyr_Pase_dom"/>
</dbReference>
<evidence type="ECO:0000256" key="1">
    <source>
        <dbReference type="ARBA" id="ARBA00004496"/>
    </source>
</evidence>
<dbReference type="PANTHER" id="PTHR45983:SF4">
    <property type="entry name" value="TYROSINE-PROTEIN PHOSPHATASE NON-RECEPTOR TYPE 18"/>
    <property type="match status" value="1"/>
</dbReference>
<dbReference type="SUPFAM" id="SSF52799">
    <property type="entry name" value="(Phosphotyrosine protein) phosphatases II"/>
    <property type="match status" value="1"/>
</dbReference>
<proteinExistence type="inferred from homology"/>
<dbReference type="GO" id="GO:0005737">
    <property type="term" value="C:cytoplasm"/>
    <property type="evidence" value="ECO:0007669"/>
    <property type="project" value="UniProtKB-SubCell"/>
</dbReference>
<organism evidence="11 12">
    <name type="scientific">Pangasianodon hypophthalmus</name>
    <name type="common">Striped catfish</name>
    <name type="synonym">Helicophagus hypophthalmus</name>
    <dbReference type="NCBI Taxonomy" id="310915"/>
    <lineage>
        <taxon>Eukaryota</taxon>
        <taxon>Metazoa</taxon>
        <taxon>Chordata</taxon>
        <taxon>Craniata</taxon>
        <taxon>Vertebrata</taxon>
        <taxon>Euteleostomi</taxon>
        <taxon>Actinopterygii</taxon>
        <taxon>Neopterygii</taxon>
        <taxon>Teleostei</taxon>
        <taxon>Ostariophysi</taxon>
        <taxon>Siluriformes</taxon>
        <taxon>Pangasiidae</taxon>
        <taxon>Pangasianodon</taxon>
    </lineage>
</organism>
<feature type="domain" description="Tyrosine-protein phosphatase" evidence="9">
    <location>
        <begin position="56"/>
        <end position="321"/>
    </location>
</feature>
<protein>
    <recommendedName>
        <fullName evidence="2">protein-tyrosine-phosphatase</fullName>
        <ecNumber evidence="2">3.1.3.48</ecNumber>
    </recommendedName>
</protein>
<feature type="domain" description="Tyrosine specific protein phosphatases" evidence="10">
    <location>
        <begin position="235"/>
        <end position="312"/>
    </location>
</feature>
<sequence length="519" mass="58978">MQQTTFLFQTATTEFRSKLFNFSKKKQTDVWDSMEAYLLKFIERVRAGSCDGENDITSEYASIKHQNDSLKQRYGLTTTAGGIKENAKKNRYKDILPYDQTRVVLSPTTPEYNCDYINANFVKGATGSRAYIATQGPLSNTVVDFWRMIWQYDVKVIIMACKEIELGKKKCEVYWSPLDGASTFGPFIVSTVEESPTNKEVIVRTLSVKHCDETRTVSHFQYTAWPDHGIPDVADGILGMMESVHVSQGYHTGPLLVHCSAGCGRTGVICAIDIVNDLLQKKKIREDFSIMDLVLELRRQRPSAVQTKEQYEFVFHTVAQMFEKVLQESSQNHQRQSLSLYTNVVPPKPALRSLSIGSENQNTRKPPSLRPRSSHPPASINMNDTYAVVNKIKQPSTAPPLVPHHYDNENLNSQKPSANDVYSIVKPKNRAVANTPVSTVPVHDRTWPFNHRASAETDNDGYEPLPGEFQIRGSQLYPSLPQRPSDRNSHSDDDYEDVSHPIREQQQQQQPLQPRRHWF</sequence>
<dbReference type="PROSITE" id="PS50056">
    <property type="entry name" value="TYR_PHOSPHATASE_2"/>
    <property type="match status" value="1"/>
</dbReference>
<feature type="region of interest" description="Disordered" evidence="8">
    <location>
        <begin position="448"/>
        <end position="519"/>
    </location>
</feature>
<dbReference type="EMBL" id="VFJC01000009">
    <property type="protein sequence ID" value="KAB5567207.1"/>
    <property type="molecule type" value="Genomic_DNA"/>
</dbReference>
<evidence type="ECO:0000313" key="12">
    <source>
        <dbReference type="Proteomes" id="UP000327468"/>
    </source>
</evidence>
<dbReference type="PROSITE" id="PS00383">
    <property type="entry name" value="TYR_PHOSPHATASE_1"/>
    <property type="match status" value="1"/>
</dbReference>
<keyword evidence="3" id="KW-0963">Cytoplasm</keyword>
<feature type="compositionally biased region" description="Basic and acidic residues" evidence="8">
    <location>
        <begin position="484"/>
        <end position="503"/>
    </location>
</feature>
<dbReference type="PRINTS" id="PR00700">
    <property type="entry name" value="PRTYPHPHTASE"/>
</dbReference>
<keyword evidence="12" id="KW-1185">Reference proteome</keyword>
<evidence type="ECO:0000256" key="5">
    <source>
        <dbReference type="ARBA" id="ARBA00022801"/>
    </source>
</evidence>
<name>A0A5N5NJJ9_PANHP</name>
<dbReference type="SMART" id="SM00194">
    <property type="entry name" value="PTPc"/>
    <property type="match status" value="1"/>
</dbReference>
<evidence type="ECO:0000256" key="2">
    <source>
        <dbReference type="ARBA" id="ARBA00013064"/>
    </source>
</evidence>
<dbReference type="InterPro" id="IPR003595">
    <property type="entry name" value="Tyr_Pase_cat"/>
</dbReference>
<evidence type="ECO:0000256" key="6">
    <source>
        <dbReference type="ARBA" id="ARBA00022912"/>
    </source>
</evidence>
<dbReference type="InterPro" id="IPR047170">
    <property type="entry name" value="PTN12/18/22"/>
</dbReference>
<evidence type="ECO:0000256" key="4">
    <source>
        <dbReference type="ARBA" id="ARBA00022553"/>
    </source>
</evidence>
<dbReference type="Gene3D" id="3.90.190.10">
    <property type="entry name" value="Protein tyrosine phosphatase superfamily"/>
    <property type="match status" value="1"/>
</dbReference>
<dbReference type="AlphaFoldDB" id="A0A5N5NJJ9"/>
<dbReference type="EC" id="3.1.3.48" evidence="2"/>
<dbReference type="GO" id="GO:0005634">
    <property type="term" value="C:nucleus"/>
    <property type="evidence" value="ECO:0007669"/>
    <property type="project" value="TreeGrafter"/>
</dbReference>
<accession>A0A5N5NJJ9</accession>
<dbReference type="InterPro" id="IPR029021">
    <property type="entry name" value="Prot-tyrosine_phosphatase-like"/>
</dbReference>
<evidence type="ECO:0000256" key="3">
    <source>
        <dbReference type="ARBA" id="ARBA00022490"/>
    </source>
</evidence>
<evidence type="ECO:0000313" key="11">
    <source>
        <dbReference type="EMBL" id="KAB5567207.1"/>
    </source>
</evidence>
<dbReference type="PROSITE" id="PS50055">
    <property type="entry name" value="TYR_PHOSPHATASE_PTP"/>
    <property type="match status" value="1"/>
</dbReference>
<keyword evidence="5" id="KW-0378">Hydrolase</keyword>
<dbReference type="Pfam" id="PF00102">
    <property type="entry name" value="Y_phosphatase"/>
    <property type="match status" value="1"/>
</dbReference>
<comment type="similarity">
    <text evidence="7">Belongs to the protein-tyrosine phosphatase family. Non-receptor class 4 subfamily.</text>
</comment>
<evidence type="ECO:0000256" key="7">
    <source>
        <dbReference type="ARBA" id="ARBA00034734"/>
    </source>
</evidence>
<feature type="region of interest" description="Disordered" evidence="8">
    <location>
        <begin position="351"/>
        <end position="381"/>
    </location>
</feature>
<gene>
    <name evidence="11" type="ORF">PHYPO_G00230140</name>
</gene>
<dbReference type="InterPro" id="IPR016130">
    <property type="entry name" value="Tyr_Pase_AS"/>
</dbReference>
<reference evidence="11 12" key="1">
    <citation type="submission" date="2019-06" db="EMBL/GenBank/DDBJ databases">
        <title>A chromosome-scale genome assembly of the striped catfish, Pangasianodon hypophthalmus.</title>
        <authorList>
            <person name="Wen M."/>
            <person name="Zahm M."/>
            <person name="Roques C."/>
            <person name="Cabau C."/>
            <person name="Klopp C."/>
            <person name="Donnadieu C."/>
            <person name="Jouanno E."/>
            <person name="Avarre J.-C."/>
            <person name="Campet M."/>
            <person name="Ha T.T.T."/>
            <person name="Dugue R."/>
            <person name="Lampietro C."/>
            <person name="Louis A."/>
            <person name="Herpin A."/>
            <person name="Echchiki A."/>
            <person name="Berthelot C."/>
            <person name="Parey E."/>
            <person name="Roest-Crollius H."/>
            <person name="Braasch I."/>
            <person name="Postlethwait J."/>
            <person name="Bobe J."/>
            <person name="Montfort J."/>
            <person name="Bouchez O."/>
            <person name="Begum T."/>
            <person name="Schartl M."/>
            <person name="Guiguen Y."/>
        </authorList>
    </citation>
    <scope>NUCLEOTIDE SEQUENCE [LARGE SCALE GENOMIC DNA]</scope>
    <source>
        <strain evidence="11 12">Indonesia</strain>
        <tissue evidence="11">Blood</tissue>
    </source>
</reference>
<evidence type="ECO:0000256" key="8">
    <source>
        <dbReference type="SAM" id="MobiDB-lite"/>
    </source>
</evidence>
<comment type="subcellular location">
    <subcellularLocation>
        <location evidence="1">Cytoplasm</location>
    </subcellularLocation>
</comment>
<dbReference type="InterPro" id="IPR000242">
    <property type="entry name" value="PTP_cat"/>
</dbReference>
<dbReference type="SMART" id="SM00404">
    <property type="entry name" value="PTPc_motif"/>
    <property type="match status" value="1"/>
</dbReference>
<dbReference type="Proteomes" id="UP000327468">
    <property type="component" value="Chromosome 8"/>
</dbReference>
<feature type="region of interest" description="Disordered" evidence="8">
    <location>
        <begin position="395"/>
        <end position="415"/>
    </location>
</feature>
<evidence type="ECO:0000259" key="9">
    <source>
        <dbReference type="PROSITE" id="PS50055"/>
    </source>
</evidence>
<keyword evidence="6" id="KW-0904">Protein phosphatase</keyword>
<dbReference type="FunFam" id="3.90.190.10:FF:000045">
    <property type="entry name" value="Tyrosine-protein phosphatase non-receptor type 12"/>
    <property type="match status" value="1"/>
</dbReference>